<organism evidence="7 8">
    <name type="scientific">Stenotrophomonas nitritireducens</name>
    <dbReference type="NCBI Taxonomy" id="83617"/>
    <lineage>
        <taxon>Bacteria</taxon>
        <taxon>Pseudomonadati</taxon>
        <taxon>Pseudomonadota</taxon>
        <taxon>Gammaproteobacteria</taxon>
        <taxon>Lysobacterales</taxon>
        <taxon>Lysobacteraceae</taxon>
        <taxon>Stenotrophomonas</taxon>
    </lineage>
</organism>
<accession>A0A9D8KZW0</accession>
<feature type="transmembrane region" description="Helical" evidence="6">
    <location>
        <begin position="84"/>
        <end position="104"/>
    </location>
</feature>
<feature type="transmembrane region" description="Helical" evidence="6">
    <location>
        <begin position="125"/>
        <end position="151"/>
    </location>
</feature>
<feature type="non-terminal residue" evidence="7">
    <location>
        <position position="1"/>
    </location>
</feature>
<keyword evidence="4 6" id="KW-1133">Transmembrane helix</keyword>
<dbReference type="GO" id="GO:0015171">
    <property type="term" value="F:amino acid transmembrane transporter activity"/>
    <property type="evidence" value="ECO:0007669"/>
    <property type="project" value="TreeGrafter"/>
</dbReference>
<name>A0A9D8KZW0_9GAMM</name>
<evidence type="ECO:0000256" key="2">
    <source>
        <dbReference type="ARBA" id="ARBA00022475"/>
    </source>
</evidence>
<evidence type="ECO:0000256" key="4">
    <source>
        <dbReference type="ARBA" id="ARBA00022989"/>
    </source>
</evidence>
<reference evidence="7" key="1">
    <citation type="submission" date="2021-02" db="EMBL/GenBank/DDBJ databases">
        <title>Thiocyanate and organic carbon inputs drive convergent selection for specific autotrophic Afipia and Thiobacillus strains within complex microbiomes.</title>
        <authorList>
            <person name="Huddy R.J."/>
            <person name="Sachdeva R."/>
            <person name="Kadzinga F."/>
            <person name="Kantor R.S."/>
            <person name="Harrison S.T.L."/>
            <person name="Banfield J.F."/>
        </authorList>
    </citation>
    <scope>NUCLEOTIDE SEQUENCE</scope>
    <source>
        <strain evidence="7">SCN18_10_11_15_R1_P_69_7</strain>
    </source>
</reference>
<dbReference type="PIRSF" id="PIRSF006324">
    <property type="entry name" value="LeuE"/>
    <property type="match status" value="1"/>
</dbReference>
<dbReference type="PANTHER" id="PTHR30086">
    <property type="entry name" value="ARGININE EXPORTER PROTEIN ARGO"/>
    <property type="match status" value="1"/>
</dbReference>
<comment type="subcellular location">
    <subcellularLocation>
        <location evidence="1">Cell membrane</location>
        <topology evidence="1">Multi-pass membrane protein</topology>
    </subcellularLocation>
</comment>
<feature type="transmembrane region" description="Helical" evidence="6">
    <location>
        <begin position="163"/>
        <end position="186"/>
    </location>
</feature>
<keyword evidence="5 6" id="KW-0472">Membrane</keyword>
<evidence type="ECO:0000256" key="1">
    <source>
        <dbReference type="ARBA" id="ARBA00004651"/>
    </source>
</evidence>
<evidence type="ECO:0000313" key="8">
    <source>
        <dbReference type="Proteomes" id="UP000664815"/>
    </source>
</evidence>
<dbReference type="EMBL" id="JAFKMG010000396">
    <property type="protein sequence ID" value="MBN8798561.1"/>
    <property type="molecule type" value="Genomic_DNA"/>
</dbReference>
<evidence type="ECO:0000256" key="5">
    <source>
        <dbReference type="ARBA" id="ARBA00023136"/>
    </source>
</evidence>
<feature type="transmembrane region" description="Helical" evidence="6">
    <location>
        <begin position="53"/>
        <end position="78"/>
    </location>
</feature>
<evidence type="ECO:0000256" key="3">
    <source>
        <dbReference type="ARBA" id="ARBA00022692"/>
    </source>
</evidence>
<dbReference type="Proteomes" id="UP000664815">
    <property type="component" value="Unassembled WGS sequence"/>
</dbReference>
<dbReference type="PANTHER" id="PTHR30086:SF20">
    <property type="entry name" value="ARGININE EXPORTER PROTEIN ARGO-RELATED"/>
    <property type="match status" value="1"/>
</dbReference>
<dbReference type="GO" id="GO:0005886">
    <property type="term" value="C:plasma membrane"/>
    <property type="evidence" value="ECO:0007669"/>
    <property type="project" value="UniProtKB-SubCell"/>
</dbReference>
<dbReference type="Pfam" id="PF01810">
    <property type="entry name" value="LysE"/>
    <property type="match status" value="1"/>
</dbReference>
<proteinExistence type="predicted"/>
<protein>
    <submittedName>
        <fullName evidence="7">LysE family translocator</fullName>
    </submittedName>
</protein>
<sequence>PRADEEFPGPHVLIEPAQLLLFMLAGWVLNLTPGPDVLYIVSRSLRGGRRAGFAAIAGISAGCLVHVALASLGLGVLLATSATLFTVIKWVGAAYLLWVGVRLLRNTGESTLQADIAANSGSAGSWWQVFAGGFLTNVLNPKVVLFFLAFLPQFIAPTVQNKALAFALLGLVFTVNALPINAAYVLAADRVRSSRWAARGMQWLDKLAGVLFIGFGLRLALTARPTP</sequence>
<comment type="caution">
    <text evidence="7">The sequence shown here is derived from an EMBL/GenBank/DDBJ whole genome shotgun (WGS) entry which is preliminary data.</text>
</comment>
<dbReference type="InterPro" id="IPR001123">
    <property type="entry name" value="LeuE-type"/>
</dbReference>
<keyword evidence="2" id="KW-1003">Cell membrane</keyword>
<evidence type="ECO:0000313" key="7">
    <source>
        <dbReference type="EMBL" id="MBN8798561.1"/>
    </source>
</evidence>
<dbReference type="AlphaFoldDB" id="A0A9D8KZW0"/>
<gene>
    <name evidence="7" type="ORF">J0H45_04250</name>
</gene>
<feature type="transmembrane region" description="Helical" evidence="6">
    <location>
        <begin position="20"/>
        <end position="41"/>
    </location>
</feature>
<keyword evidence="3 6" id="KW-0812">Transmembrane</keyword>
<evidence type="ECO:0000256" key="6">
    <source>
        <dbReference type="SAM" id="Phobius"/>
    </source>
</evidence>